<dbReference type="AlphaFoldDB" id="A0A2V3IUL1"/>
<dbReference type="OrthoDB" id="2247at2759"/>
<keyword evidence="3" id="KW-1185">Reference proteome</keyword>
<comment type="caution">
    <text evidence="2">The sequence shown here is derived from an EMBL/GenBank/DDBJ whole genome shotgun (WGS) entry which is preliminary data.</text>
</comment>
<comment type="similarity">
    <text evidence="1">Belongs to the LOR family.</text>
</comment>
<dbReference type="SUPFAM" id="SSF54518">
    <property type="entry name" value="Tubby C-terminal domain-like"/>
    <property type="match status" value="1"/>
</dbReference>
<name>A0A2V3IUL1_9FLOR</name>
<dbReference type="InterPro" id="IPR007612">
    <property type="entry name" value="LOR"/>
</dbReference>
<evidence type="ECO:0000256" key="1">
    <source>
        <dbReference type="ARBA" id="ARBA00005437"/>
    </source>
</evidence>
<reference evidence="2 3" key="1">
    <citation type="journal article" date="2018" name="Mol. Biol. Evol.">
        <title>Analysis of the draft genome of the red seaweed Gracilariopsis chorda provides insights into genome size evolution in Rhodophyta.</title>
        <authorList>
            <person name="Lee J."/>
            <person name="Yang E.C."/>
            <person name="Graf L."/>
            <person name="Yang J.H."/>
            <person name="Qiu H."/>
            <person name="Zel Zion U."/>
            <person name="Chan C.X."/>
            <person name="Stephens T.G."/>
            <person name="Weber A.P.M."/>
            <person name="Boo G.H."/>
            <person name="Boo S.M."/>
            <person name="Kim K.M."/>
            <person name="Shin Y."/>
            <person name="Jung M."/>
            <person name="Lee S.J."/>
            <person name="Yim H.S."/>
            <person name="Lee J.H."/>
            <person name="Bhattacharya D."/>
            <person name="Yoon H.S."/>
        </authorList>
    </citation>
    <scope>NUCLEOTIDE SEQUENCE [LARGE SCALE GENOMIC DNA]</scope>
    <source>
        <strain evidence="2 3">SKKU-2015</strain>
        <tissue evidence="2">Whole body</tissue>
    </source>
</reference>
<evidence type="ECO:0000313" key="3">
    <source>
        <dbReference type="Proteomes" id="UP000247409"/>
    </source>
</evidence>
<evidence type="ECO:0000313" key="2">
    <source>
        <dbReference type="EMBL" id="PXF45828.1"/>
    </source>
</evidence>
<sequence>MTAELNRLANDPNFVVQFAVGDPIPELKPQSRDSGLKFCQLYFDQPKRYVLKKAHMSREDNRIFDKDSGELVYVSHHPGKNPYGAFDPLGTTNQDMRYNVAGGEWESVCDVSGRGRYQSFKIRPKTLSRHGRQYIKQGDRILFNVGKMGKLKTMSIRDHFIVGDGDDGPLVYKCIADMMGRTIQFYNAEEELVAQMSKTNKALLQTAVFGSGTESTIDIAPGVDCSVILAVVYGIGQVGAHFMSDAFNNYVADPLKDSAIDSAVDAAGLGEAVDGYNEMSNDAFRQVGAITRAGRFIHENFFQ</sequence>
<dbReference type="Proteomes" id="UP000247409">
    <property type="component" value="Unassembled WGS sequence"/>
</dbReference>
<dbReference type="Pfam" id="PF04525">
    <property type="entry name" value="LOR"/>
    <property type="match status" value="1"/>
</dbReference>
<gene>
    <name evidence="2" type="ORF">BWQ96_04365</name>
</gene>
<dbReference type="InterPro" id="IPR025659">
    <property type="entry name" value="Tubby-like_C"/>
</dbReference>
<accession>A0A2V3IUL1</accession>
<dbReference type="Gene3D" id="2.40.160.200">
    <property type="entry name" value="LURP1-related"/>
    <property type="match status" value="1"/>
</dbReference>
<protein>
    <submittedName>
        <fullName evidence="2">Uncharacterized protein</fullName>
    </submittedName>
</protein>
<proteinExistence type="inferred from homology"/>
<dbReference type="InterPro" id="IPR038595">
    <property type="entry name" value="LOR_sf"/>
</dbReference>
<organism evidence="2 3">
    <name type="scientific">Gracilariopsis chorda</name>
    <dbReference type="NCBI Taxonomy" id="448386"/>
    <lineage>
        <taxon>Eukaryota</taxon>
        <taxon>Rhodophyta</taxon>
        <taxon>Florideophyceae</taxon>
        <taxon>Rhodymeniophycidae</taxon>
        <taxon>Gracilariales</taxon>
        <taxon>Gracilariaceae</taxon>
        <taxon>Gracilariopsis</taxon>
    </lineage>
</organism>
<dbReference type="EMBL" id="NBIV01000051">
    <property type="protein sequence ID" value="PXF45828.1"/>
    <property type="molecule type" value="Genomic_DNA"/>
</dbReference>